<dbReference type="CDD" id="cd00077">
    <property type="entry name" value="HDc"/>
    <property type="match status" value="1"/>
</dbReference>
<keyword evidence="5" id="KW-1185">Reference proteome</keyword>
<dbReference type="EMBL" id="FRFE01000056">
    <property type="protein sequence ID" value="SHO53471.1"/>
    <property type="molecule type" value="Genomic_DNA"/>
</dbReference>
<feature type="domain" description="HD" evidence="3">
    <location>
        <begin position="146"/>
        <end position="240"/>
    </location>
</feature>
<evidence type="ECO:0000259" key="3">
    <source>
        <dbReference type="Pfam" id="PF01966"/>
    </source>
</evidence>
<sequence length="465" mass="52541">MNVFFISAIFSLVIFIIFVMSFAGKKKKVRQREIPLSEIAELWAKSQRSGQLHIKDIAPLWRKSAIKEEERSEYHFRSTEVQEWFSNNITQQPWFNQAEAHKEICYQLLRMLEDEGDCSSVVNPSNDVEASWDTNTYSLLGRTTLLDHSIHVAEHAIILLTAADAQHVIPDVMVAALAHDLGKLPSNRTHLYSLGEHPLAAGRVLAEITLFKGLSHKEDIARAIKQHHMRPEGLIGKTLKKADQQARQHELELAVERYDSDQTGETAQEVGTETSLRTFHPPSDTKTAAGSARKADADIYGDETIPPKSGKAAPQALNISSWFDTQTFIDQLNPYINRLEGRRFMAFSMPTGHVFFQARVIEEVARMLAERAGAMDIATMAEKDKTMQQVLFSVVEQFRQHDLIARDLIRDQYFGGYFNVRMQSGKVLKGYYTPFKAEAFGSIAEMENSKKGILKSVAAVEVYHD</sequence>
<dbReference type="InterPro" id="IPR006674">
    <property type="entry name" value="HD_domain"/>
</dbReference>
<proteinExistence type="predicted"/>
<feature type="compositionally biased region" description="Polar residues" evidence="1">
    <location>
        <begin position="261"/>
        <end position="277"/>
    </location>
</feature>
<dbReference type="Proteomes" id="UP000184603">
    <property type="component" value="Unassembled WGS sequence"/>
</dbReference>
<dbReference type="STRING" id="1121416.SAMN02745220_05137"/>
<feature type="region of interest" description="Disordered" evidence="1">
    <location>
        <begin position="260"/>
        <end position="294"/>
    </location>
</feature>
<reference evidence="4 5" key="1">
    <citation type="submission" date="2016-12" db="EMBL/GenBank/DDBJ databases">
        <authorList>
            <person name="Song W.-J."/>
            <person name="Kurnit D.M."/>
        </authorList>
    </citation>
    <scope>NUCLEOTIDE SEQUENCE [LARGE SCALE GENOMIC DNA]</scope>
    <source>
        <strain evidence="4 5">DSM 18488</strain>
    </source>
</reference>
<evidence type="ECO:0000256" key="1">
    <source>
        <dbReference type="SAM" id="MobiDB-lite"/>
    </source>
</evidence>
<name>A0A1M7YLI3_9BACT</name>
<evidence type="ECO:0000256" key="2">
    <source>
        <dbReference type="SAM" id="Phobius"/>
    </source>
</evidence>
<dbReference type="InterPro" id="IPR003607">
    <property type="entry name" value="HD/PDEase_dom"/>
</dbReference>
<dbReference type="Gene3D" id="1.10.3210.10">
    <property type="entry name" value="Hypothetical protein af1432"/>
    <property type="match status" value="1"/>
</dbReference>
<evidence type="ECO:0000313" key="5">
    <source>
        <dbReference type="Proteomes" id="UP000184603"/>
    </source>
</evidence>
<keyword evidence="2" id="KW-0472">Membrane</keyword>
<keyword evidence="2" id="KW-1133">Transmembrane helix</keyword>
<dbReference type="AlphaFoldDB" id="A0A1M7YLI3"/>
<dbReference type="Pfam" id="PF01966">
    <property type="entry name" value="HD"/>
    <property type="match status" value="1"/>
</dbReference>
<accession>A0A1M7YLI3</accession>
<organism evidence="4 5">
    <name type="scientific">Desulfopila aestuarii DSM 18488</name>
    <dbReference type="NCBI Taxonomy" id="1121416"/>
    <lineage>
        <taxon>Bacteria</taxon>
        <taxon>Pseudomonadati</taxon>
        <taxon>Thermodesulfobacteriota</taxon>
        <taxon>Desulfobulbia</taxon>
        <taxon>Desulfobulbales</taxon>
        <taxon>Desulfocapsaceae</taxon>
        <taxon>Desulfopila</taxon>
    </lineage>
</organism>
<gene>
    <name evidence="4" type="ORF">SAMN02745220_05137</name>
</gene>
<feature type="transmembrane region" description="Helical" evidence="2">
    <location>
        <begin position="6"/>
        <end position="24"/>
    </location>
</feature>
<protein>
    <submittedName>
        <fullName evidence="4">HD domain-containing protein</fullName>
    </submittedName>
</protein>
<dbReference type="RefSeq" id="WP_234981280.1">
    <property type="nucleotide sequence ID" value="NZ_FRFE01000056.1"/>
</dbReference>
<dbReference type="SUPFAM" id="SSF109604">
    <property type="entry name" value="HD-domain/PDEase-like"/>
    <property type="match status" value="1"/>
</dbReference>
<keyword evidence="2" id="KW-0812">Transmembrane</keyword>
<evidence type="ECO:0000313" key="4">
    <source>
        <dbReference type="EMBL" id="SHO53471.1"/>
    </source>
</evidence>